<protein>
    <submittedName>
        <fullName evidence="1">HprK-related kinase B</fullName>
    </submittedName>
</protein>
<proteinExistence type="predicted"/>
<gene>
    <name evidence="1" type="ORF">SAMN06273572_10164</name>
</gene>
<dbReference type="RefSeq" id="WP_097927823.1">
    <property type="nucleotide sequence ID" value="NZ_OCTN01000001.1"/>
</dbReference>
<keyword evidence="1" id="KW-0808">Transferase</keyword>
<evidence type="ECO:0000313" key="1">
    <source>
        <dbReference type="EMBL" id="SOH92223.1"/>
    </source>
</evidence>
<sequence>MTTVQDIIAQLDLTPATTATPFHLRAGDIGMTVLCPQPLRTELTDYFAETLSDTAGQITVHLLPDQTLPNEPDWVEWARDAGKMGRKDAVADIDGARMIKKVRSGVTFVQSPEVAIAFGPLNENVSTVINFINTQILSTCLRDGWQLCHAAAIAGPTRSLAISGLSGGGKSTSVLKMMEHPDSRFVSNDRLLVRDGTPAQALGIPKHPRINPGTILGNPRLHAMLTPARRAELEAMPADDLWTLEDKYDLFIADIYGPNRMQLAAPLTDFWVLNWSRTATTPTTVTEVNLDRRPDLLSAIMKSPGAFHQHADGRFEPNGNTPTAAPFLDALRNVRVSEVSGRVDFDALSEIGRRLLDG</sequence>
<dbReference type="InterPro" id="IPR027417">
    <property type="entry name" value="P-loop_NTPase"/>
</dbReference>
<evidence type="ECO:0000313" key="2">
    <source>
        <dbReference type="Proteomes" id="UP000220034"/>
    </source>
</evidence>
<dbReference type="InterPro" id="IPR027597">
    <property type="entry name" value="HprK-rel_B"/>
</dbReference>
<dbReference type="OrthoDB" id="5443147at2"/>
<reference evidence="2" key="1">
    <citation type="submission" date="2017-09" db="EMBL/GenBank/DDBJ databases">
        <authorList>
            <person name="Varghese N."/>
            <person name="Submissions S."/>
        </authorList>
    </citation>
    <scope>NUCLEOTIDE SEQUENCE [LARGE SCALE GENOMIC DNA]</scope>
    <source>
        <strain evidence="2">C7</strain>
    </source>
</reference>
<dbReference type="NCBIfam" id="TIGR04355">
    <property type="entry name" value="HprK_rel_B"/>
    <property type="match status" value="1"/>
</dbReference>
<keyword evidence="2" id="KW-1185">Reference proteome</keyword>
<dbReference type="SUPFAM" id="SSF53795">
    <property type="entry name" value="PEP carboxykinase-like"/>
    <property type="match status" value="1"/>
</dbReference>
<dbReference type="EMBL" id="OCTN01000001">
    <property type="protein sequence ID" value="SOH92223.1"/>
    <property type="molecule type" value="Genomic_DNA"/>
</dbReference>
<dbReference type="GO" id="GO:0016301">
    <property type="term" value="F:kinase activity"/>
    <property type="evidence" value="ECO:0007669"/>
    <property type="project" value="UniProtKB-KW"/>
</dbReference>
<accession>A0A2C9CLS0</accession>
<organism evidence="1 2">
    <name type="scientific">Pontivivens marinum</name>
    <dbReference type="NCBI Taxonomy" id="1690039"/>
    <lineage>
        <taxon>Bacteria</taxon>
        <taxon>Pseudomonadati</taxon>
        <taxon>Pseudomonadota</taxon>
        <taxon>Alphaproteobacteria</taxon>
        <taxon>Rhodobacterales</taxon>
        <taxon>Paracoccaceae</taxon>
        <taxon>Pontivivens</taxon>
    </lineage>
</organism>
<dbReference type="Proteomes" id="UP000220034">
    <property type="component" value="Unassembled WGS sequence"/>
</dbReference>
<keyword evidence="1" id="KW-0418">Kinase</keyword>
<dbReference type="Gene3D" id="3.40.50.300">
    <property type="entry name" value="P-loop containing nucleotide triphosphate hydrolases"/>
    <property type="match status" value="1"/>
</dbReference>
<name>A0A2C9CLS0_9RHOB</name>
<dbReference type="AlphaFoldDB" id="A0A2C9CLS0"/>